<keyword evidence="3" id="KW-0732">Signal</keyword>
<keyword evidence="1" id="KW-0175">Coiled coil</keyword>
<keyword evidence="2" id="KW-0812">Transmembrane</keyword>
<sequence length="185" mass="21410">MLKKTLLISLLLVFNFTLLAQTQDSLRTLLSQREQLVKDYQFYNAQNSNFWGKKSKKDLLRIIDTLKGIIRKDSEIINTIKTTTLRQAATLTVEQNKVSEQLKDDKVAVANTIYTLKTQIANLENLQKSRQRKINELTSQAEQERNKRIDRDKIIALTGMGLLALLLYTLNLRRKLAAYTGKKRR</sequence>
<evidence type="ECO:0000256" key="2">
    <source>
        <dbReference type="SAM" id="Phobius"/>
    </source>
</evidence>
<evidence type="ECO:0000256" key="3">
    <source>
        <dbReference type="SAM" id="SignalP"/>
    </source>
</evidence>
<dbReference type="RefSeq" id="WP_185271699.1">
    <property type="nucleotide sequence ID" value="NZ_CP055156.1"/>
</dbReference>
<evidence type="ECO:0000313" key="4">
    <source>
        <dbReference type="EMBL" id="QNF35208.1"/>
    </source>
</evidence>
<feature type="signal peptide" evidence="3">
    <location>
        <begin position="1"/>
        <end position="20"/>
    </location>
</feature>
<keyword evidence="2" id="KW-0472">Membrane</keyword>
<keyword evidence="5" id="KW-1185">Reference proteome</keyword>
<dbReference type="KEGG" id="aswu:HUW51_21730"/>
<feature type="coiled-coil region" evidence="1">
    <location>
        <begin position="116"/>
        <end position="147"/>
    </location>
</feature>
<protein>
    <submittedName>
        <fullName evidence="4">Uncharacterized protein</fullName>
    </submittedName>
</protein>
<organism evidence="4 5">
    <name type="scientific">Adhaeribacter swui</name>
    <dbReference type="NCBI Taxonomy" id="2086471"/>
    <lineage>
        <taxon>Bacteria</taxon>
        <taxon>Pseudomonadati</taxon>
        <taxon>Bacteroidota</taxon>
        <taxon>Cytophagia</taxon>
        <taxon>Cytophagales</taxon>
        <taxon>Hymenobacteraceae</taxon>
        <taxon>Adhaeribacter</taxon>
    </lineage>
</organism>
<accession>A0A7G7GDH4</accession>
<name>A0A7G7GDH4_9BACT</name>
<feature type="transmembrane region" description="Helical" evidence="2">
    <location>
        <begin position="154"/>
        <end position="172"/>
    </location>
</feature>
<evidence type="ECO:0000256" key="1">
    <source>
        <dbReference type="SAM" id="Coils"/>
    </source>
</evidence>
<keyword evidence="2" id="KW-1133">Transmembrane helix</keyword>
<dbReference type="EMBL" id="CP055156">
    <property type="protein sequence ID" value="QNF35208.1"/>
    <property type="molecule type" value="Genomic_DNA"/>
</dbReference>
<proteinExistence type="predicted"/>
<gene>
    <name evidence="4" type="ORF">HUW51_21730</name>
</gene>
<reference evidence="4 5" key="1">
    <citation type="journal article" date="2018" name="Int. J. Syst. Evol. Microbiol.">
        <title>Adhaeribacter swui sp. nov., isolated from wet mud.</title>
        <authorList>
            <person name="Kim D.U."/>
            <person name="Kim K.W."/>
            <person name="Kang M.S."/>
            <person name="Kim J.Y."/>
            <person name="Jang J.H."/>
            <person name="Kim M.K."/>
        </authorList>
    </citation>
    <scope>NUCLEOTIDE SEQUENCE [LARGE SCALE GENOMIC DNA]</scope>
    <source>
        <strain evidence="4 5">KCTC 52873</strain>
    </source>
</reference>
<dbReference type="AlphaFoldDB" id="A0A7G7GDH4"/>
<dbReference type="Proteomes" id="UP000515237">
    <property type="component" value="Chromosome"/>
</dbReference>
<evidence type="ECO:0000313" key="5">
    <source>
        <dbReference type="Proteomes" id="UP000515237"/>
    </source>
</evidence>
<feature type="chain" id="PRO_5028978680" evidence="3">
    <location>
        <begin position="21"/>
        <end position="185"/>
    </location>
</feature>